<dbReference type="KEGG" id="tho:SP60_04410"/>
<accession>A0A0M4P915</accession>
<dbReference type="STRING" id="1705394.SP60_04410"/>
<dbReference type="EMBL" id="CP010552">
    <property type="protein sequence ID" value="ALE52522.1"/>
    <property type="molecule type" value="Genomic_DNA"/>
</dbReference>
<keyword evidence="3" id="KW-1185">Reference proteome</keyword>
<gene>
    <name evidence="2" type="ORF">SP60_04410</name>
</gene>
<feature type="signal peptide" evidence="1">
    <location>
        <begin position="1"/>
        <end position="17"/>
    </location>
</feature>
<dbReference type="RefSeq" id="WP_053951473.1">
    <property type="nucleotide sequence ID" value="NZ_CP010552.1"/>
</dbReference>
<organism evidence="2 3">
    <name type="scientific">Candidatus Thioglobus autotrophicus</name>
    <dbReference type="NCBI Taxonomy" id="1705394"/>
    <lineage>
        <taxon>Bacteria</taxon>
        <taxon>Pseudomonadati</taxon>
        <taxon>Pseudomonadota</taxon>
        <taxon>Gammaproteobacteria</taxon>
        <taxon>Candidatus Pseudothioglobaceae</taxon>
        <taxon>Candidatus Thioglobus</taxon>
    </lineage>
</organism>
<evidence type="ECO:0000313" key="2">
    <source>
        <dbReference type="EMBL" id="ALE52522.1"/>
    </source>
</evidence>
<dbReference type="Proteomes" id="UP000058020">
    <property type="component" value="Chromosome"/>
</dbReference>
<keyword evidence="1" id="KW-0732">Signal</keyword>
<reference evidence="2 3" key="1">
    <citation type="journal article" date="2015" name="Genome Announc.">
        <title>Genome Sequence of 'Candidatus Thioglobus autotrophica' Strain EF1, a Chemoautotroph from the SUP05 Clade of Marine Gammaproteobacteria.</title>
        <authorList>
            <person name="Shah V."/>
            <person name="Morris R.M."/>
        </authorList>
    </citation>
    <scope>NUCLEOTIDE SEQUENCE [LARGE SCALE GENOMIC DNA]</scope>
    <source>
        <strain evidence="2 3">EF1</strain>
    </source>
</reference>
<name>A0A0M4P915_9GAMM</name>
<evidence type="ECO:0000313" key="3">
    <source>
        <dbReference type="Proteomes" id="UP000058020"/>
    </source>
</evidence>
<evidence type="ECO:0008006" key="4">
    <source>
        <dbReference type="Google" id="ProtNLM"/>
    </source>
</evidence>
<dbReference type="AlphaFoldDB" id="A0A0M4P915"/>
<feature type="chain" id="PRO_5005799797" description="DUF4352 domain-containing protein" evidence="1">
    <location>
        <begin position="18"/>
        <end position="164"/>
    </location>
</feature>
<dbReference type="PROSITE" id="PS51257">
    <property type="entry name" value="PROKAR_LIPOPROTEIN"/>
    <property type="match status" value="1"/>
</dbReference>
<protein>
    <recommendedName>
        <fullName evidence="4">DUF4352 domain-containing protein</fullName>
    </recommendedName>
</protein>
<sequence>MKSLILILTMLFITSCASIESRPLTWHHYGIQVDSESYDDKYIRGVSYLPSVMNQKIYAWASLSEYGHYFKLQVHNKSNKPISSNYFLDQFELFTKDGAKYILEPTGGIARYPEKKYINPQDTVWFSVNTPKGLKHEDDIAKIVIKLGYDARIVLKPKPSKGVQ</sequence>
<evidence type="ECO:0000256" key="1">
    <source>
        <dbReference type="SAM" id="SignalP"/>
    </source>
</evidence>
<proteinExistence type="predicted"/>